<dbReference type="RefSeq" id="WP_337703943.1">
    <property type="nucleotide sequence ID" value="NZ_JBBEGM010000006.1"/>
</dbReference>
<protein>
    <submittedName>
        <fullName evidence="2">Cupin domain-containing protein</fullName>
    </submittedName>
</protein>
<dbReference type="EMBL" id="JBBEGM010000006">
    <property type="protein sequence ID" value="MEJ2862562.1"/>
    <property type="molecule type" value="Genomic_DNA"/>
</dbReference>
<dbReference type="SUPFAM" id="SSF51182">
    <property type="entry name" value="RmlC-like cupins"/>
    <property type="match status" value="1"/>
</dbReference>
<organism evidence="2 3">
    <name type="scientific">Actinomycetospora flava</name>
    <dbReference type="NCBI Taxonomy" id="3129232"/>
    <lineage>
        <taxon>Bacteria</taxon>
        <taxon>Bacillati</taxon>
        <taxon>Actinomycetota</taxon>
        <taxon>Actinomycetes</taxon>
        <taxon>Pseudonocardiales</taxon>
        <taxon>Pseudonocardiaceae</taxon>
        <taxon>Actinomycetospora</taxon>
    </lineage>
</organism>
<name>A0ABU8M5F1_9PSEU</name>
<dbReference type="Proteomes" id="UP001369736">
    <property type="component" value="Unassembled WGS sequence"/>
</dbReference>
<keyword evidence="3" id="KW-1185">Reference proteome</keyword>
<dbReference type="Pfam" id="PF07883">
    <property type="entry name" value="Cupin_2"/>
    <property type="match status" value="1"/>
</dbReference>
<comment type="caution">
    <text evidence="2">The sequence shown here is derived from an EMBL/GenBank/DDBJ whole genome shotgun (WGS) entry which is preliminary data.</text>
</comment>
<evidence type="ECO:0000313" key="2">
    <source>
        <dbReference type="EMBL" id="MEJ2862562.1"/>
    </source>
</evidence>
<gene>
    <name evidence="2" type="ORF">WCD58_15425</name>
</gene>
<reference evidence="2 3" key="1">
    <citation type="submission" date="2024-03" db="EMBL/GenBank/DDBJ databases">
        <title>Actinomycetospora sp. OC33-EN07, a novel actinomycete isolated from wild orchid (Aerides multiflora).</title>
        <authorList>
            <person name="Suriyachadkun C."/>
        </authorList>
    </citation>
    <scope>NUCLEOTIDE SEQUENCE [LARGE SCALE GENOMIC DNA]</scope>
    <source>
        <strain evidence="2 3">OC33-EN07</strain>
    </source>
</reference>
<accession>A0ABU8M5F1</accession>
<dbReference type="InterPro" id="IPR013096">
    <property type="entry name" value="Cupin_2"/>
</dbReference>
<evidence type="ECO:0000313" key="3">
    <source>
        <dbReference type="Proteomes" id="UP001369736"/>
    </source>
</evidence>
<dbReference type="InterPro" id="IPR011051">
    <property type="entry name" value="RmlC_Cupin_sf"/>
</dbReference>
<feature type="domain" description="Cupin type-2" evidence="1">
    <location>
        <begin position="44"/>
        <end position="110"/>
    </location>
</feature>
<dbReference type="PANTHER" id="PTHR36440">
    <property type="entry name" value="PUTATIVE (AFU_ORTHOLOGUE AFUA_8G07350)-RELATED"/>
    <property type="match status" value="1"/>
</dbReference>
<dbReference type="InterPro" id="IPR053146">
    <property type="entry name" value="QDO-like"/>
</dbReference>
<dbReference type="PANTHER" id="PTHR36440:SF1">
    <property type="entry name" value="PUTATIVE (AFU_ORTHOLOGUE AFUA_8G07350)-RELATED"/>
    <property type="match status" value="1"/>
</dbReference>
<dbReference type="InterPro" id="IPR014710">
    <property type="entry name" value="RmlC-like_jellyroll"/>
</dbReference>
<evidence type="ECO:0000259" key="1">
    <source>
        <dbReference type="Pfam" id="PF07883"/>
    </source>
</evidence>
<sequence length="166" mass="17554">MTRASTFYATDARDPDDHWFTGALATIRAAGKGTGGAMSIVEFLHPADYATPPHVHHSADEAFYVLQGALTGFCGDSAYRAGVGDFVWLPRGVPHGYRADGTELLRTLAITLPSGFDEFVTALSEPAREHALPAAAFLPDPDDFLAIATAHDMTILGPPGAGQDGR</sequence>
<proteinExistence type="predicted"/>
<dbReference type="Gene3D" id="2.60.120.10">
    <property type="entry name" value="Jelly Rolls"/>
    <property type="match status" value="1"/>
</dbReference>